<gene>
    <name evidence="1" type="ORF">CON65_13185</name>
</gene>
<dbReference type="EMBL" id="NVOR01000042">
    <property type="protein sequence ID" value="PED82215.1"/>
    <property type="molecule type" value="Genomic_DNA"/>
</dbReference>
<dbReference type="RefSeq" id="WP_097899184.1">
    <property type="nucleotide sequence ID" value="NZ_NVOR01000042.1"/>
</dbReference>
<accession>A0AA91VBM1</accession>
<organism evidence="1 2">
    <name type="scientific">Bacillus pseudomycoides</name>
    <dbReference type="NCBI Taxonomy" id="64104"/>
    <lineage>
        <taxon>Bacteria</taxon>
        <taxon>Bacillati</taxon>
        <taxon>Bacillota</taxon>
        <taxon>Bacilli</taxon>
        <taxon>Bacillales</taxon>
        <taxon>Bacillaceae</taxon>
        <taxon>Bacillus</taxon>
        <taxon>Bacillus cereus group</taxon>
    </lineage>
</organism>
<sequence>MIQQFFKKIFEQFLQEQEEEIIEKLCFWVVYYYIAVPKFIVNASGFLVHINQAHEDYTYDTIEDFLREYSGEARGGFYLEVRVHYIKFEEMIREKCCEMIYAHYFPRFVSCRSLLCKELLREMGVSKIEMELGSYETLIFNHCVETKNWIHVYKENVLKKLFVLSLPLIVQAYRENVREYMKQEEGQKYIQLLGC</sequence>
<protein>
    <submittedName>
        <fullName evidence="1">Uncharacterized protein</fullName>
    </submittedName>
</protein>
<evidence type="ECO:0000313" key="2">
    <source>
        <dbReference type="Proteomes" id="UP000221020"/>
    </source>
</evidence>
<proteinExistence type="predicted"/>
<evidence type="ECO:0000313" key="1">
    <source>
        <dbReference type="EMBL" id="PED82215.1"/>
    </source>
</evidence>
<dbReference type="Proteomes" id="UP000221020">
    <property type="component" value="Unassembled WGS sequence"/>
</dbReference>
<reference evidence="1 2" key="1">
    <citation type="submission" date="2017-09" db="EMBL/GenBank/DDBJ databases">
        <title>Large-scale bioinformatics analysis of Bacillus genomes uncovers conserved roles of natural products in bacterial physiology.</title>
        <authorList>
            <consortium name="Agbiome Team Llc"/>
            <person name="Bleich R.M."/>
            <person name="Grubbs K.J."/>
            <person name="Santa Maria K.C."/>
            <person name="Allen S.E."/>
            <person name="Farag S."/>
            <person name="Shank E.A."/>
            <person name="Bowers A."/>
        </authorList>
    </citation>
    <scope>NUCLEOTIDE SEQUENCE [LARGE SCALE GENOMIC DNA]</scope>
    <source>
        <strain evidence="1 2">AFS092012</strain>
    </source>
</reference>
<dbReference type="AlphaFoldDB" id="A0AA91VBM1"/>
<name>A0AA91VBM1_9BACI</name>
<comment type="caution">
    <text evidence="1">The sequence shown here is derived from an EMBL/GenBank/DDBJ whole genome shotgun (WGS) entry which is preliminary data.</text>
</comment>